<evidence type="ECO:0000313" key="2">
    <source>
        <dbReference type="EMBL" id="JAU90822.1"/>
    </source>
</evidence>
<sequence length="105" mass="11700">MGARDPIGYALPPSLWTRGVLELKLDIWVNLGGGYSLPFEVFTCKTLVELKLESILEINLHPENSFLPALRTLTIQSVRFNRLSGCVFTKLLSACPVLKCETFTS</sequence>
<dbReference type="AlphaFoldDB" id="A0A1J3JDZ9"/>
<gene>
    <name evidence="2" type="ORF">MP_TR26717_c7_g1_i1_g.78154</name>
</gene>
<proteinExistence type="predicted"/>
<dbReference type="PANTHER" id="PTHR31900">
    <property type="entry name" value="F-BOX/RNI SUPERFAMILY PROTEIN-RELATED"/>
    <property type="match status" value="1"/>
</dbReference>
<dbReference type="InterPro" id="IPR055411">
    <property type="entry name" value="LRR_FXL15/At3g58940/PEG3-like"/>
</dbReference>
<dbReference type="EMBL" id="GEVM01015116">
    <property type="protein sequence ID" value="JAU90822.1"/>
    <property type="molecule type" value="Transcribed_RNA"/>
</dbReference>
<dbReference type="InterPro" id="IPR050232">
    <property type="entry name" value="FBL13/AtMIF1-like"/>
</dbReference>
<feature type="domain" description="F-box/LRR-repeat protein 15/At3g58940/PEG3-like LRR" evidence="1">
    <location>
        <begin position="14"/>
        <end position="100"/>
    </location>
</feature>
<organism evidence="2">
    <name type="scientific">Noccaea caerulescens</name>
    <name type="common">Alpine penny-cress</name>
    <name type="synonym">Thlaspi caerulescens</name>
    <dbReference type="NCBI Taxonomy" id="107243"/>
    <lineage>
        <taxon>Eukaryota</taxon>
        <taxon>Viridiplantae</taxon>
        <taxon>Streptophyta</taxon>
        <taxon>Embryophyta</taxon>
        <taxon>Tracheophyta</taxon>
        <taxon>Spermatophyta</taxon>
        <taxon>Magnoliopsida</taxon>
        <taxon>eudicotyledons</taxon>
        <taxon>Gunneridae</taxon>
        <taxon>Pentapetalae</taxon>
        <taxon>rosids</taxon>
        <taxon>malvids</taxon>
        <taxon>Brassicales</taxon>
        <taxon>Brassicaceae</taxon>
        <taxon>Coluteocarpeae</taxon>
        <taxon>Noccaea</taxon>
    </lineage>
</organism>
<protein>
    <submittedName>
        <fullName evidence="2">Putative F-box protein</fullName>
    </submittedName>
</protein>
<evidence type="ECO:0000259" key="1">
    <source>
        <dbReference type="Pfam" id="PF24758"/>
    </source>
</evidence>
<dbReference type="Pfam" id="PF24758">
    <property type="entry name" value="LRR_At5g56370"/>
    <property type="match status" value="1"/>
</dbReference>
<dbReference type="PANTHER" id="PTHR31900:SF16">
    <property type="entry name" value="RNI-LIKE SUPERFAMILY PROTEIN-RELATED"/>
    <property type="match status" value="1"/>
</dbReference>
<reference evidence="2" key="1">
    <citation type="submission" date="2016-07" db="EMBL/GenBank/DDBJ databases">
        <title>De novo transcriptome assembly of four accessions of the metal hyperaccumulator plant Noccaea caerulescens.</title>
        <authorList>
            <person name="Blande D."/>
            <person name="Halimaa P."/>
            <person name="Tervahauta A.I."/>
            <person name="Aarts M.G."/>
            <person name="Karenlampi S.O."/>
        </authorList>
    </citation>
    <scope>NUCLEOTIDE SEQUENCE</scope>
</reference>
<name>A0A1J3JDZ9_NOCCA</name>
<accession>A0A1J3JDZ9</accession>